<dbReference type="RefSeq" id="WP_013257545.1">
    <property type="nucleotide sequence ID" value="NC_014365.1"/>
</dbReference>
<dbReference type="InterPro" id="IPR051598">
    <property type="entry name" value="TSUP/Inactive_protease-like"/>
</dbReference>
<evidence type="ECO:0000256" key="5">
    <source>
        <dbReference type="RuleBase" id="RU363041"/>
    </source>
</evidence>
<dbReference type="Pfam" id="PF01925">
    <property type="entry name" value="TauE"/>
    <property type="match status" value="1"/>
</dbReference>
<feature type="signal peptide" evidence="6">
    <location>
        <begin position="1"/>
        <end position="25"/>
    </location>
</feature>
<evidence type="ECO:0000313" key="7">
    <source>
        <dbReference type="EMBL" id="ADK84090.1"/>
    </source>
</evidence>
<dbReference type="InterPro" id="IPR002781">
    <property type="entry name" value="TM_pro_TauE-like"/>
</dbReference>
<dbReference type="PANTHER" id="PTHR43701">
    <property type="entry name" value="MEMBRANE TRANSPORTER PROTEIN MJ0441-RELATED"/>
    <property type="match status" value="1"/>
</dbReference>
<dbReference type="AlphaFoldDB" id="E1QEV4"/>
<keyword evidence="5" id="KW-1003">Cell membrane</keyword>
<feature type="transmembrane region" description="Helical" evidence="5">
    <location>
        <begin position="176"/>
        <end position="196"/>
    </location>
</feature>
<evidence type="ECO:0000256" key="3">
    <source>
        <dbReference type="ARBA" id="ARBA00022989"/>
    </source>
</evidence>
<feature type="transmembrane region" description="Helical" evidence="5">
    <location>
        <begin position="431"/>
        <end position="449"/>
    </location>
</feature>
<reference evidence="7 8" key="1">
    <citation type="journal article" date="2010" name="Stand. Genomic Sci.">
        <title>Complete genome sequence of Desulfarculus baarsii type strain (2st14).</title>
        <authorList>
            <person name="Sun H."/>
            <person name="Spring S."/>
            <person name="Lapidus A."/>
            <person name="Davenport K."/>
            <person name="Del Rio T.G."/>
            <person name="Tice H."/>
            <person name="Nolan M."/>
            <person name="Copeland A."/>
            <person name="Cheng J.F."/>
            <person name="Lucas S."/>
            <person name="Tapia R."/>
            <person name="Goodwin L."/>
            <person name="Pitluck S."/>
            <person name="Ivanova N."/>
            <person name="Pagani I."/>
            <person name="Mavromatis K."/>
            <person name="Ovchinnikova G."/>
            <person name="Pati A."/>
            <person name="Chen A."/>
            <person name="Palaniappan K."/>
            <person name="Hauser L."/>
            <person name="Chang Y.J."/>
            <person name="Jeffries C.D."/>
            <person name="Detter J.C."/>
            <person name="Han C."/>
            <person name="Rohde M."/>
            <person name="Brambilla E."/>
            <person name="Goker M."/>
            <person name="Woyke T."/>
            <person name="Bristow J."/>
            <person name="Eisen J.A."/>
            <person name="Markowitz V."/>
            <person name="Hugenholtz P."/>
            <person name="Kyrpides N.C."/>
            <person name="Klenk H.P."/>
            <person name="Land M."/>
        </authorList>
    </citation>
    <scope>NUCLEOTIDE SEQUENCE [LARGE SCALE GENOMIC DNA]</scope>
    <source>
        <strain evidence="8">ATCC 33931 / DSM 2075 / LMG 7858 / VKM B-1802 / 2st14</strain>
    </source>
</reference>
<evidence type="ECO:0000256" key="1">
    <source>
        <dbReference type="ARBA" id="ARBA00004141"/>
    </source>
</evidence>
<gene>
    <name evidence="7" type="ordered locus">Deba_0718</name>
</gene>
<keyword evidence="2 5" id="KW-0812">Transmembrane</keyword>
<accession>E1QEV4</accession>
<feature type="chain" id="PRO_5003150320" description="Probable membrane transporter protein" evidence="6">
    <location>
        <begin position="26"/>
        <end position="460"/>
    </location>
</feature>
<protein>
    <recommendedName>
        <fullName evidence="5">Probable membrane transporter protein</fullName>
    </recommendedName>
</protein>
<dbReference type="eggNOG" id="COG0730">
    <property type="taxonomic scope" value="Bacteria"/>
</dbReference>
<dbReference type="KEGG" id="dbr:Deba_0718"/>
<evidence type="ECO:0000256" key="2">
    <source>
        <dbReference type="ARBA" id="ARBA00022692"/>
    </source>
</evidence>
<dbReference type="STRING" id="644282.Deba_0718"/>
<feature type="transmembrane region" description="Helical" evidence="5">
    <location>
        <begin position="208"/>
        <end position="227"/>
    </location>
</feature>
<keyword evidence="4 5" id="KW-0472">Membrane</keyword>
<keyword evidence="8" id="KW-1185">Reference proteome</keyword>
<keyword evidence="6" id="KW-0732">Signal</keyword>
<name>E1QEV4_DESB2</name>
<dbReference type="GO" id="GO:0005886">
    <property type="term" value="C:plasma membrane"/>
    <property type="evidence" value="ECO:0007669"/>
    <property type="project" value="UniProtKB-SubCell"/>
</dbReference>
<evidence type="ECO:0000256" key="4">
    <source>
        <dbReference type="ARBA" id="ARBA00023136"/>
    </source>
</evidence>
<dbReference type="EMBL" id="CP002085">
    <property type="protein sequence ID" value="ADK84090.1"/>
    <property type="molecule type" value="Genomic_DNA"/>
</dbReference>
<dbReference type="PANTHER" id="PTHR43701:SF2">
    <property type="entry name" value="MEMBRANE TRANSPORTER PROTEIN YJNA-RELATED"/>
    <property type="match status" value="1"/>
</dbReference>
<evidence type="ECO:0000256" key="6">
    <source>
        <dbReference type="SAM" id="SignalP"/>
    </source>
</evidence>
<feature type="transmembrane region" description="Helical" evidence="5">
    <location>
        <begin position="299"/>
        <end position="323"/>
    </location>
</feature>
<feature type="transmembrane region" description="Helical" evidence="5">
    <location>
        <begin position="400"/>
        <end position="419"/>
    </location>
</feature>
<comment type="similarity">
    <text evidence="5">Belongs to the 4-toluene sulfonate uptake permease (TSUP) (TC 2.A.102) family.</text>
</comment>
<feature type="transmembrane region" description="Helical" evidence="5">
    <location>
        <begin position="372"/>
        <end position="393"/>
    </location>
</feature>
<dbReference type="HOGENOM" id="CLU_060708_0_0_7"/>
<dbReference type="Proteomes" id="UP000009047">
    <property type="component" value="Chromosome"/>
</dbReference>
<dbReference type="OrthoDB" id="9793791at2"/>
<organism evidence="7 8">
    <name type="scientific">Desulfarculus baarsii (strain ATCC 33931 / DSM 2075 / LMG 7858 / VKM B-1802 / 2st14)</name>
    <dbReference type="NCBI Taxonomy" id="644282"/>
    <lineage>
        <taxon>Bacteria</taxon>
        <taxon>Pseudomonadati</taxon>
        <taxon>Thermodesulfobacteriota</taxon>
        <taxon>Desulfarculia</taxon>
        <taxon>Desulfarculales</taxon>
        <taxon>Desulfarculaceae</taxon>
        <taxon>Desulfarculus</taxon>
    </lineage>
</organism>
<comment type="subcellular location">
    <subcellularLocation>
        <location evidence="5">Cell membrane</location>
        <topology evidence="5">Multi-pass membrane protein</topology>
    </subcellularLocation>
    <subcellularLocation>
        <location evidence="1">Membrane</location>
        <topology evidence="1">Multi-pass membrane protein</topology>
    </subcellularLocation>
</comment>
<feature type="transmembrane region" description="Helical" evidence="5">
    <location>
        <begin position="267"/>
        <end position="287"/>
    </location>
</feature>
<proteinExistence type="inferred from homology"/>
<feature type="transmembrane region" description="Helical" evidence="5">
    <location>
        <begin position="335"/>
        <end position="360"/>
    </location>
</feature>
<keyword evidence="3 5" id="KW-1133">Transmembrane helix</keyword>
<evidence type="ECO:0000313" key="8">
    <source>
        <dbReference type="Proteomes" id="UP000009047"/>
    </source>
</evidence>
<sequence>MRTKLVPMIALLAATLLWLSPAVLAQEQAAQPAAQAAAAPAGDAGYYSEGMSTHVREAIDKSLADPATAEKFKQAVTPGAEPGYLGIPGAPSVSWIWALLWAVWVGWIFSTVGAFGGIMAGVGHITIFGFGEYASKFGKGAPVNAMVTDSIRVSNQWLAGLSALIGSFKYYRMGRLVAPLGICMAVGAVGGSWLIPAATAGRVSLKDYVGYFGLCVLLLGVLLLRDLTAKGQARQKKAKEAASAFEKKVAEGGDTTEQGVKVVEGSWPLMMVAMLVVLASAVIYKFMGPGKGVAPWTDVWFWACTALACVGGLLTVFVGKVRFTFFGVEFGFKAWLPMLGGAVIAALSSFLGVGGGFLYVPFLTTLAGLPMFLVAGTSSLVVLVGMIVSIFSYMFGKGVVVEWGLIGAELVGVFIGSMVGPATSKFISDKVLRLIFIVLAFYVGLGYTLKGLFGMSLPPF</sequence>